<feature type="domain" description="TonB-dependent receptor-like beta-barrel" evidence="12">
    <location>
        <begin position="217"/>
        <end position="630"/>
    </location>
</feature>
<dbReference type="AlphaFoldDB" id="A0A239KC51"/>
<evidence type="ECO:0000256" key="8">
    <source>
        <dbReference type="ARBA" id="ARBA00023170"/>
    </source>
</evidence>
<dbReference type="PANTHER" id="PTHR30069:SF29">
    <property type="entry name" value="HEMOGLOBIN AND HEMOGLOBIN-HAPTOGLOBIN-BINDING PROTEIN 1-RELATED"/>
    <property type="match status" value="1"/>
</dbReference>
<dbReference type="Pfam" id="PF00593">
    <property type="entry name" value="TonB_dep_Rec_b-barrel"/>
    <property type="match status" value="1"/>
</dbReference>
<keyword evidence="2 10" id="KW-0813">Transport</keyword>
<accession>A0A239KC51</accession>
<evidence type="ECO:0000313" key="15">
    <source>
        <dbReference type="Proteomes" id="UP000198393"/>
    </source>
</evidence>
<reference evidence="14 15" key="1">
    <citation type="submission" date="2017-06" db="EMBL/GenBank/DDBJ databases">
        <authorList>
            <person name="Kim H.J."/>
            <person name="Triplett B.A."/>
        </authorList>
    </citation>
    <scope>NUCLEOTIDE SEQUENCE [LARGE SCALE GENOMIC DNA]</scope>
    <source>
        <strain evidence="14 15">DSM 19307</strain>
    </source>
</reference>
<gene>
    <name evidence="14" type="ORF">SAMN05421640_2573</name>
</gene>
<evidence type="ECO:0000256" key="10">
    <source>
        <dbReference type="PROSITE-ProRule" id="PRU01360"/>
    </source>
</evidence>
<evidence type="ECO:0000313" key="14">
    <source>
        <dbReference type="EMBL" id="SNT15967.1"/>
    </source>
</evidence>
<dbReference type="GO" id="GO:0009279">
    <property type="term" value="C:cell outer membrane"/>
    <property type="evidence" value="ECO:0007669"/>
    <property type="project" value="UniProtKB-SubCell"/>
</dbReference>
<evidence type="ECO:0000256" key="5">
    <source>
        <dbReference type="ARBA" id="ARBA00022729"/>
    </source>
</evidence>
<dbReference type="GO" id="GO:0044718">
    <property type="term" value="P:siderophore transmembrane transport"/>
    <property type="evidence" value="ECO:0007669"/>
    <property type="project" value="TreeGrafter"/>
</dbReference>
<dbReference type="InterPro" id="IPR012910">
    <property type="entry name" value="Plug_dom"/>
</dbReference>
<keyword evidence="15" id="KW-1185">Reference proteome</keyword>
<keyword evidence="7 10" id="KW-0472">Membrane</keyword>
<comment type="similarity">
    <text evidence="10 11">Belongs to the TonB-dependent receptor family.</text>
</comment>
<comment type="subcellular location">
    <subcellularLocation>
        <location evidence="1 10">Cell outer membrane</location>
        <topology evidence="1 10">Multi-pass membrane protein</topology>
    </subcellularLocation>
</comment>
<protein>
    <submittedName>
        <fullName evidence="14">Vitamin B12 transporter</fullName>
    </submittedName>
</protein>
<evidence type="ECO:0000256" key="3">
    <source>
        <dbReference type="ARBA" id="ARBA00022452"/>
    </source>
</evidence>
<name>A0A239KC51_EKHLU</name>
<organism evidence="14 15">
    <name type="scientific">Ekhidna lutea</name>
    <dbReference type="NCBI Taxonomy" id="447679"/>
    <lineage>
        <taxon>Bacteria</taxon>
        <taxon>Pseudomonadati</taxon>
        <taxon>Bacteroidota</taxon>
        <taxon>Cytophagia</taxon>
        <taxon>Cytophagales</taxon>
        <taxon>Reichenbachiellaceae</taxon>
        <taxon>Ekhidna</taxon>
    </lineage>
</organism>
<dbReference type="InterPro" id="IPR036942">
    <property type="entry name" value="Beta-barrel_TonB_sf"/>
</dbReference>
<evidence type="ECO:0000256" key="6">
    <source>
        <dbReference type="ARBA" id="ARBA00023077"/>
    </source>
</evidence>
<dbReference type="SUPFAM" id="SSF56935">
    <property type="entry name" value="Porins"/>
    <property type="match status" value="1"/>
</dbReference>
<evidence type="ECO:0000259" key="13">
    <source>
        <dbReference type="Pfam" id="PF07715"/>
    </source>
</evidence>
<dbReference type="GO" id="GO:0015344">
    <property type="term" value="F:siderophore uptake transmembrane transporter activity"/>
    <property type="evidence" value="ECO:0007669"/>
    <property type="project" value="TreeGrafter"/>
</dbReference>
<evidence type="ECO:0000259" key="12">
    <source>
        <dbReference type="Pfam" id="PF00593"/>
    </source>
</evidence>
<evidence type="ECO:0000256" key="1">
    <source>
        <dbReference type="ARBA" id="ARBA00004571"/>
    </source>
</evidence>
<evidence type="ECO:0000256" key="7">
    <source>
        <dbReference type="ARBA" id="ARBA00023136"/>
    </source>
</evidence>
<dbReference type="EMBL" id="FZPD01000004">
    <property type="protein sequence ID" value="SNT15967.1"/>
    <property type="molecule type" value="Genomic_DNA"/>
</dbReference>
<dbReference type="InterPro" id="IPR000531">
    <property type="entry name" value="Beta-barrel_TonB"/>
</dbReference>
<evidence type="ECO:0000256" key="2">
    <source>
        <dbReference type="ARBA" id="ARBA00022448"/>
    </source>
</evidence>
<dbReference type="Pfam" id="PF07715">
    <property type="entry name" value="Plug"/>
    <property type="match status" value="1"/>
</dbReference>
<dbReference type="Proteomes" id="UP000198393">
    <property type="component" value="Unassembled WGS sequence"/>
</dbReference>
<feature type="domain" description="TonB-dependent receptor plug" evidence="13">
    <location>
        <begin position="87"/>
        <end position="195"/>
    </location>
</feature>
<dbReference type="Gene3D" id="2.170.130.10">
    <property type="entry name" value="TonB-dependent receptor, plug domain"/>
    <property type="match status" value="1"/>
</dbReference>
<proteinExistence type="inferred from homology"/>
<keyword evidence="6 11" id="KW-0798">TonB box</keyword>
<dbReference type="InterPro" id="IPR039426">
    <property type="entry name" value="TonB-dep_rcpt-like"/>
</dbReference>
<evidence type="ECO:0000256" key="11">
    <source>
        <dbReference type="RuleBase" id="RU003357"/>
    </source>
</evidence>
<dbReference type="Gene3D" id="2.40.170.20">
    <property type="entry name" value="TonB-dependent receptor, beta-barrel domain"/>
    <property type="match status" value="1"/>
</dbReference>
<keyword evidence="3 10" id="KW-1134">Transmembrane beta strand</keyword>
<evidence type="ECO:0000256" key="9">
    <source>
        <dbReference type="ARBA" id="ARBA00023237"/>
    </source>
</evidence>
<dbReference type="CDD" id="cd01347">
    <property type="entry name" value="ligand_gated_channel"/>
    <property type="match status" value="1"/>
</dbReference>
<keyword evidence="9 10" id="KW-0998">Cell outer membrane</keyword>
<sequence length="657" mass="73377">MGRKPKLDKPGDLPFYFFNSKLRVKAEEGVNSILSTRLIAKTTMRKLQLLIIAFACMGWTVEAQDSLKTVQLDEVVITGTKSEIPVEKSGKSIFKITRKDIEQMGANTIADVLNQVPGVQMDGNYGTPGTNIGYFIRGASSKRTLVLIDGVPFNDPSGIDQTYDLRLLNLDQVESIEVLKGGASTLYGTGAAAGVINIQLKEPENQAIGGQANVEYGSFNTFNGNLGISGSQEKIAYLINGGYKKSDGFSAAKDESGSNDFDDDSFEGYNVLGKVDYSFSNEFSLGFTGSYDEFKNDFDAGAFSDSETNFSEYSQIRAGIRPSYRWSGGSVKGNAFISKLDRMFESFGSLTEYDGRNHQVDILINQNLSDQFKLIGGANYQRLEYEQPDFDNKSFKMVDPYLTFVFDNSDFNLQIGGRLNMHSDYGSNFVYNINPSYFIDKDKLDVKVYGSYATGYITPSLFQLFGPFGSNPDLEPEESETAEIGVATYLSKVNFDLVYFYRNDESLIIYTDQYENSNEQIETDGIEMTSSFNISKELTLAANYTYTRRLNEEVMYRIPTHKYGASLAYVLSNGLVASMDYLHTGERPLRYFDNSSFETVNVNGEAFDLFDFKISYKWNDFTLSGSVRNIFDADYEAIAGFNSVGRNYSAGLRYSFN</sequence>
<evidence type="ECO:0000256" key="4">
    <source>
        <dbReference type="ARBA" id="ARBA00022692"/>
    </source>
</evidence>
<keyword evidence="8" id="KW-0675">Receptor</keyword>
<keyword evidence="4 10" id="KW-0812">Transmembrane</keyword>
<keyword evidence="5" id="KW-0732">Signal</keyword>
<dbReference type="PROSITE" id="PS52016">
    <property type="entry name" value="TONB_DEPENDENT_REC_3"/>
    <property type="match status" value="1"/>
</dbReference>
<dbReference type="PANTHER" id="PTHR30069">
    <property type="entry name" value="TONB-DEPENDENT OUTER MEMBRANE RECEPTOR"/>
    <property type="match status" value="1"/>
</dbReference>
<dbReference type="InterPro" id="IPR037066">
    <property type="entry name" value="Plug_dom_sf"/>
</dbReference>